<dbReference type="HAMAP" id="MF_00313">
    <property type="entry name" value="Glutaminase"/>
    <property type="match status" value="1"/>
</dbReference>
<comment type="caution">
    <text evidence="7">The sequence shown here is derived from an EMBL/GenBank/DDBJ whole genome shotgun (WGS) entry which is preliminary data.</text>
</comment>
<dbReference type="Proteomes" id="UP000647172">
    <property type="component" value="Unassembled WGS sequence"/>
</dbReference>
<dbReference type="GO" id="GO:0004359">
    <property type="term" value="F:glutaminase activity"/>
    <property type="evidence" value="ECO:0007669"/>
    <property type="project" value="UniProtKB-UniRule"/>
</dbReference>
<dbReference type="SUPFAM" id="SSF56601">
    <property type="entry name" value="beta-lactamase/transpeptidase-like"/>
    <property type="match status" value="1"/>
</dbReference>
<comment type="catalytic activity">
    <reaction evidence="4 5">
        <text>L-glutamine + H2O = L-glutamate + NH4(+)</text>
        <dbReference type="Rhea" id="RHEA:15889"/>
        <dbReference type="ChEBI" id="CHEBI:15377"/>
        <dbReference type="ChEBI" id="CHEBI:28938"/>
        <dbReference type="ChEBI" id="CHEBI:29985"/>
        <dbReference type="ChEBI" id="CHEBI:58359"/>
        <dbReference type="EC" id="3.5.1.2"/>
    </reaction>
</comment>
<feature type="region of interest" description="Disordered" evidence="6">
    <location>
        <begin position="325"/>
        <end position="346"/>
    </location>
</feature>
<evidence type="ECO:0000256" key="3">
    <source>
        <dbReference type="ARBA" id="ARBA00022801"/>
    </source>
</evidence>
<feature type="binding site" evidence="5">
    <location>
        <position position="82"/>
    </location>
    <ligand>
        <name>substrate</name>
    </ligand>
</feature>
<sequence length="346" mass="36231">MRSVENDDAPYVSTGHLPSPEQVRRSLDEAYERYRATADGELSRVYPALTRVPPDLFGICAVGARGGTYAVGDAEAGFTIMSVAKPFVFALVCAVVGPQELRHRLGVNATGRPFNSLAAVENGRDGRTNPMVNPGAIATASQVPGASTEARWATLHAGLSRFAGRRLPLDEEVYASASATNHRNRALADLLQVYGLLGCDPVAAVDLYTRQSCLRVTAVDLAVMGATLANGGVNPHTGVRVVDASVCHYTLAVMATAGLYETSGDWLYDVGVPGKSGIGGGLVVISPGKGALSAFAPRVDSFGNSVKGQLAARFLSRRLGLTLFASEPARRPEPEPGPTGRPDAGE</sequence>
<proteinExistence type="inferred from homology"/>
<dbReference type="AlphaFoldDB" id="A0A919MF42"/>
<dbReference type="NCBIfam" id="TIGR03814">
    <property type="entry name" value="Gln_ase"/>
    <property type="match status" value="1"/>
</dbReference>
<dbReference type="GO" id="GO:0006537">
    <property type="term" value="P:glutamate biosynthetic process"/>
    <property type="evidence" value="ECO:0007669"/>
    <property type="project" value="TreeGrafter"/>
</dbReference>
<feature type="binding site" evidence="5">
    <location>
        <position position="208"/>
    </location>
    <ligand>
        <name>substrate</name>
    </ligand>
</feature>
<dbReference type="GO" id="GO:0006543">
    <property type="term" value="P:L-glutamine catabolic process"/>
    <property type="evidence" value="ECO:0007669"/>
    <property type="project" value="TreeGrafter"/>
</dbReference>
<dbReference type="EMBL" id="BOMQ01000008">
    <property type="protein sequence ID" value="GIE47119.1"/>
    <property type="molecule type" value="Genomic_DNA"/>
</dbReference>
<keyword evidence="5" id="KW-0007">Acetylation</keyword>
<accession>A0A919MF42</accession>
<evidence type="ECO:0000256" key="5">
    <source>
        <dbReference type="HAMAP-Rule" id="MF_00313"/>
    </source>
</evidence>
<dbReference type="InterPro" id="IPR015868">
    <property type="entry name" value="Glutaminase"/>
</dbReference>
<dbReference type="PANTHER" id="PTHR12544">
    <property type="entry name" value="GLUTAMINASE"/>
    <property type="match status" value="1"/>
</dbReference>
<dbReference type="EC" id="3.5.1.2" evidence="2 5"/>
<keyword evidence="8" id="KW-1185">Reference proteome</keyword>
<dbReference type="NCBIfam" id="NF009020">
    <property type="entry name" value="PRK12356.1"/>
    <property type="match status" value="1"/>
</dbReference>
<organism evidence="7 8">
    <name type="scientific">Actinoplanes nipponensis</name>
    <dbReference type="NCBI Taxonomy" id="135950"/>
    <lineage>
        <taxon>Bacteria</taxon>
        <taxon>Bacillati</taxon>
        <taxon>Actinomycetota</taxon>
        <taxon>Actinomycetes</taxon>
        <taxon>Micromonosporales</taxon>
        <taxon>Micromonosporaceae</taxon>
        <taxon>Actinoplanes</taxon>
    </lineage>
</organism>
<dbReference type="PANTHER" id="PTHR12544:SF48">
    <property type="entry name" value="GLUTAMINASE 1"/>
    <property type="match status" value="1"/>
</dbReference>
<gene>
    <name evidence="5 7" type="primary">glsA</name>
    <name evidence="7" type="ORF">Ani05nite_06530</name>
</gene>
<feature type="region of interest" description="Disordered" evidence="6">
    <location>
        <begin position="1"/>
        <end position="23"/>
    </location>
</feature>
<feature type="binding site" evidence="5">
    <location>
        <position position="184"/>
    </location>
    <ligand>
        <name>substrate</name>
    </ligand>
</feature>
<comment type="caution">
    <text evidence="5">Lacks conserved residue(s) required for the propagation of feature annotation.</text>
</comment>
<reference evidence="7" key="1">
    <citation type="submission" date="2021-01" db="EMBL/GenBank/DDBJ databases">
        <title>Whole genome shotgun sequence of Actinoplanes nipponensis NBRC 14063.</title>
        <authorList>
            <person name="Komaki H."/>
            <person name="Tamura T."/>
        </authorList>
    </citation>
    <scope>NUCLEOTIDE SEQUENCE</scope>
    <source>
        <strain evidence="7">NBRC 14063</strain>
    </source>
</reference>
<dbReference type="Pfam" id="PF04960">
    <property type="entry name" value="Glutaminase"/>
    <property type="match status" value="1"/>
</dbReference>
<name>A0A919MF42_9ACTN</name>
<keyword evidence="3 5" id="KW-0378">Hydrolase</keyword>
<dbReference type="InterPro" id="IPR012338">
    <property type="entry name" value="Beta-lactam/transpept-like"/>
</dbReference>
<comment type="subunit">
    <text evidence="5">Homotetramer.</text>
</comment>
<comment type="similarity">
    <text evidence="1 5">Belongs to the glutaminase family.</text>
</comment>
<feature type="binding site" evidence="5">
    <location>
        <position position="260"/>
    </location>
    <ligand>
        <name>substrate</name>
    </ligand>
</feature>
<evidence type="ECO:0000313" key="8">
    <source>
        <dbReference type="Proteomes" id="UP000647172"/>
    </source>
</evidence>
<evidence type="ECO:0000256" key="4">
    <source>
        <dbReference type="ARBA" id="ARBA00049534"/>
    </source>
</evidence>
<evidence type="ECO:0000256" key="1">
    <source>
        <dbReference type="ARBA" id="ARBA00011076"/>
    </source>
</evidence>
<dbReference type="Gene3D" id="3.40.710.10">
    <property type="entry name" value="DD-peptidase/beta-lactamase superfamily"/>
    <property type="match status" value="1"/>
</dbReference>
<dbReference type="RefSeq" id="WP_203764423.1">
    <property type="nucleotide sequence ID" value="NZ_BOMQ01000008.1"/>
</dbReference>
<evidence type="ECO:0000256" key="6">
    <source>
        <dbReference type="SAM" id="MobiDB-lite"/>
    </source>
</evidence>
<evidence type="ECO:0000313" key="7">
    <source>
        <dbReference type="EMBL" id="GIE47119.1"/>
    </source>
</evidence>
<feature type="binding site" evidence="5">
    <location>
        <position position="133"/>
    </location>
    <ligand>
        <name>substrate</name>
    </ligand>
</feature>
<protein>
    <recommendedName>
        <fullName evidence="2 5">Glutaminase</fullName>
        <ecNumber evidence="2 5">3.5.1.2</ecNumber>
    </recommendedName>
</protein>
<evidence type="ECO:0000256" key="2">
    <source>
        <dbReference type="ARBA" id="ARBA00012918"/>
    </source>
</evidence>